<reference evidence="1 2" key="1">
    <citation type="submission" date="2008-02" db="EMBL/GenBank/DDBJ databases">
        <title>Annotation of Escherichia albertii TW07627.</title>
        <authorList>
            <person name="Sutton G."/>
            <person name="Whittam T.S."/>
            <person name="Sebastian Y."/>
        </authorList>
    </citation>
    <scope>NUCLEOTIDE SEQUENCE [LARGE SCALE GENOMIC DNA]</scope>
    <source>
        <strain evidence="1 2">TW07627</strain>
    </source>
</reference>
<accession>A0ABC9NU69</accession>
<protein>
    <submittedName>
        <fullName evidence="1">Uncharacterized protein</fullName>
    </submittedName>
</protein>
<evidence type="ECO:0000313" key="1">
    <source>
        <dbReference type="EMBL" id="EDS93764.1"/>
    </source>
</evidence>
<organism evidence="1 2">
    <name type="scientific">Escherichia albertii (strain TW07627)</name>
    <dbReference type="NCBI Taxonomy" id="502347"/>
    <lineage>
        <taxon>Bacteria</taxon>
        <taxon>Pseudomonadati</taxon>
        <taxon>Pseudomonadota</taxon>
        <taxon>Gammaproteobacteria</taxon>
        <taxon>Enterobacterales</taxon>
        <taxon>Enterobacteriaceae</taxon>
        <taxon>Escherichia</taxon>
    </lineage>
</organism>
<gene>
    <name evidence="1" type="ORF">ESCAB7627_0465</name>
</gene>
<name>A0ABC9NU69_ESCAT</name>
<dbReference type="AlphaFoldDB" id="A0ABC9NU69"/>
<dbReference type="Proteomes" id="UP000003042">
    <property type="component" value="Unassembled WGS sequence"/>
</dbReference>
<evidence type="ECO:0000313" key="2">
    <source>
        <dbReference type="Proteomes" id="UP000003042"/>
    </source>
</evidence>
<dbReference type="EMBL" id="ABKX01000001">
    <property type="protein sequence ID" value="EDS93764.1"/>
    <property type="molecule type" value="Genomic_DNA"/>
</dbReference>
<comment type="caution">
    <text evidence="1">The sequence shown here is derived from an EMBL/GenBank/DDBJ whole genome shotgun (WGS) entry which is preliminary data.</text>
</comment>
<sequence length="42" mass="4736">MNENLGTQNCVNNQQIYVPFVTLLALRLASPRSIAKVNAYDR</sequence>
<proteinExistence type="predicted"/>